<gene>
    <name evidence="1" type="ORF">VFPPC_16595</name>
</gene>
<protein>
    <submittedName>
        <fullName evidence="1">Uncharacterized protein</fullName>
    </submittedName>
</protein>
<organism evidence="1 2">
    <name type="scientific">Pochonia chlamydosporia 170</name>
    <dbReference type="NCBI Taxonomy" id="1380566"/>
    <lineage>
        <taxon>Eukaryota</taxon>
        <taxon>Fungi</taxon>
        <taxon>Dikarya</taxon>
        <taxon>Ascomycota</taxon>
        <taxon>Pezizomycotina</taxon>
        <taxon>Sordariomycetes</taxon>
        <taxon>Hypocreomycetidae</taxon>
        <taxon>Hypocreales</taxon>
        <taxon>Clavicipitaceae</taxon>
        <taxon>Pochonia</taxon>
    </lineage>
</organism>
<proteinExistence type="predicted"/>
<name>A0A179F9L0_METCM</name>
<dbReference type="EMBL" id="LSBJ02000007">
    <property type="protein sequence ID" value="OAQ62020.1"/>
    <property type="molecule type" value="Genomic_DNA"/>
</dbReference>
<sequence length="59" mass="7078">MLTFQWEHLHLPERFPWMWDDYCKCTRYCAAGFQQLILSVCALLSYSARMQRLCGMDGR</sequence>
<evidence type="ECO:0000313" key="1">
    <source>
        <dbReference type="EMBL" id="OAQ62020.1"/>
    </source>
</evidence>
<comment type="caution">
    <text evidence="1">The sequence shown here is derived from an EMBL/GenBank/DDBJ whole genome shotgun (WGS) entry which is preliminary data.</text>
</comment>
<evidence type="ECO:0000313" key="2">
    <source>
        <dbReference type="Proteomes" id="UP000078397"/>
    </source>
</evidence>
<dbReference type="RefSeq" id="XP_018139724.1">
    <property type="nucleotide sequence ID" value="XM_018294348.1"/>
</dbReference>
<dbReference type="KEGG" id="pchm:VFPPC_16595"/>
<dbReference type="Proteomes" id="UP000078397">
    <property type="component" value="Unassembled WGS sequence"/>
</dbReference>
<reference evidence="1 2" key="1">
    <citation type="journal article" date="2016" name="PLoS Pathog.">
        <title>Biosynthesis of antibiotic leucinostatins in bio-control fungus Purpureocillium lilacinum and their inhibition on phytophthora revealed by genome mining.</title>
        <authorList>
            <person name="Wang G."/>
            <person name="Liu Z."/>
            <person name="Lin R."/>
            <person name="Li E."/>
            <person name="Mao Z."/>
            <person name="Ling J."/>
            <person name="Yang Y."/>
            <person name="Yin W.B."/>
            <person name="Xie B."/>
        </authorList>
    </citation>
    <scope>NUCLEOTIDE SEQUENCE [LARGE SCALE GENOMIC DNA]</scope>
    <source>
        <strain evidence="1">170</strain>
    </source>
</reference>
<accession>A0A179F9L0</accession>
<dbReference type="AlphaFoldDB" id="A0A179F9L0"/>
<keyword evidence="2" id="KW-1185">Reference proteome</keyword>
<dbReference type="GeneID" id="28858342"/>